<dbReference type="Gene3D" id="1.10.20.140">
    <property type="match status" value="1"/>
</dbReference>
<name>A0A7W3NDF9_PRIAR</name>
<organism evidence="14 15">
    <name type="scientific">Priestia aryabhattai</name>
    <name type="common">Bacillus aryabhattai</name>
    <dbReference type="NCBI Taxonomy" id="412384"/>
    <lineage>
        <taxon>Bacteria</taxon>
        <taxon>Bacillati</taxon>
        <taxon>Bacillota</taxon>
        <taxon>Bacilli</taxon>
        <taxon>Bacillales</taxon>
        <taxon>Bacillaceae</taxon>
        <taxon>Priestia</taxon>
    </lineage>
</organism>
<comment type="catalytic activity">
    <reaction evidence="9 10 11">
        <text>adenosine(37) in tRNA + dimethylallyl diphosphate = N(6)-dimethylallyladenosine(37) in tRNA + diphosphate</text>
        <dbReference type="Rhea" id="RHEA:26482"/>
        <dbReference type="Rhea" id="RHEA-COMP:10162"/>
        <dbReference type="Rhea" id="RHEA-COMP:10375"/>
        <dbReference type="ChEBI" id="CHEBI:33019"/>
        <dbReference type="ChEBI" id="CHEBI:57623"/>
        <dbReference type="ChEBI" id="CHEBI:74411"/>
        <dbReference type="ChEBI" id="CHEBI:74415"/>
        <dbReference type="EC" id="2.5.1.75"/>
    </reaction>
</comment>
<evidence type="ECO:0000256" key="10">
    <source>
        <dbReference type="HAMAP-Rule" id="MF_00185"/>
    </source>
</evidence>
<feature type="binding site" evidence="10">
    <location>
        <begin position="22"/>
        <end position="29"/>
    </location>
    <ligand>
        <name>ATP</name>
        <dbReference type="ChEBI" id="CHEBI:30616"/>
    </ligand>
</feature>
<evidence type="ECO:0000256" key="9">
    <source>
        <dbReference type="ARBA" id="ARBA00049563"/>
    </source>
</evidence>
<evidence type="ECO:0000256" key="5">
    <source>
        <dbReference type="ARBA" id="ARBA00022694"/>
    </source>
</evidence>
<comment type="similarity">
    <text evidence="3 10 13">Belongs to the IPP transferase family.</text>
</comment>
<comment type="caution">
    <text evidence="10">Lacks conserved residue(s) required for the propagation of feature annotation.</text>
</comment>
<evidence type="ECO:0000256" key="7">
    <source>
        <dbReference type="ARBA" id="ARBA00022840"/>
    </source>
</evidence>
<evidence type="ECO:0000256" key="1">
    <source>
        <dbReference type="ARBA" id="ARBA00001946"/>
    </source>
</evidence>
<evidence type="ECO:0000256" key="3">
    <source>
        <dbReference type="ARBA" id="ARBA00005842"/>
    </source>
</evidence>
<dbReference type="PANTHER" id="PTHR11088">
    <property type="entry name" value="TRNA DIMETHYLALLYLTRANSFERASE"/>
    <property type="match status" value="1"/>
</dbReference>
<dbReference type="NCBIfam" id="TIGR00174">
    <property type="entry name" value="miaA"/>
    <property type="match status" value="1"/>
</dbReference>
<feature type="site" description="Interaction with substrate tRNA" evidence="10">
    <location>
        <position position="113"/>
    </location>
</feature>
<dbReference type="PANTHER" id="PTHR11088:SF60">
    <property type="entry name" value="TRNA DIMETHYLALLYLTRANSFERASE"/>
    <property type="match status" value="1"/>
</dbReference>
<dbReference type="FunFam" id="1.10.20.140:FF:000001">
    <property type="entry name" value="tRNA dimethylallyltransferase"/>
    <property type="match status" value="1"/>
</dbReference>
<reference evidence="14" key="1">
    <citation type="submission" date="2020-08" db="EMBL/GenBank/DDBJ databases">
        <title>Functional genomics of gut bacteria from endangered species of beetles.</title>
        <authorList>
            <person name="Carlos-Shanley C."/>
        </authorList>
    </citation>
    <scope>NUCLEOTIDE SEQUENCE [LARGE SCALE GENOMIC DNA]</scope>
    <source>
        <strain evidence="14">S00060</strain>
    </source>
</reference>
<proteinExistence type="inferred from homology"/>
<accession>A0A7W3NDF9</accession>
<dbReference type="InterPro" id="IPR039657">
    <property type="entry name" value="Dimethylallyltransferase"/>
</dbReference>
<dbReference type="AlphaFoldDB" id="A0A7W3NDF9"/>
<evidence type="ECO:0000313" key="14">
    <source>
        <dbReference type="EMBL" id="MBA9040806.1"/>
    </source>
</evidence>
<comment type="function">
    <text evidence="2 10 12">Catalyzes the transfer of a dimethylallyl group onto the adenine at position 37 in tRNAs that read codons beginning with uridine, leading to the formation of N6-(dimethylallyl)adenosine (i(6)A).</text>
</comment>
<keyword evidence="4 10" id="KW-0808">Transferase</keyword>
<evidence type="ECO:0000313" key="15">
    <source>
        <dbReference type="Proteomes" id="UP000543174"/>
    </source>
</evidence>
<protein>
    <recommendedName>
        <fullName evidence="10">tRNA dimethylallyltransferase</fullName>
        <ecNumber evidence="10">2.5.1.75</ecNumber>
    </recommendedName>
    <alternativeName>
        <fullName evidence="10">Dimethylallyl diphosphate:tRNA dimethylallyltransferase</fullName>
        <shortName evidence="10">DMAPP:tRNA dimethylallyltransferase</shortName>
        <shortName evidence="10">DMATase</shortName>
    </alternativeName>
    <alternativeName>
        <fullName evidence="10">Isopentenyl-diphosphate:tRNA isopentenyltransferase</fullName>
        <shortName evidence="10">IPP transferase</shortName>
        <shortName evidence="10">IPPT</shortName>
        <shortName evidence="10">IPTase</shortName>
    </alternativeName>
</protein>
<dbReference type="GO" id="GO:0005524">
    <property type="term" value="F:ATP binding"/>
    <property type="evidence" value="ECO:0007669"/>
    <property type="project" value="UniProtKB-UniRule"/>
</dbReference>
<dbReference type="EMBL" id="JACJHT010000003">
    <property type="protein sequence ID" value="MBA9040806.1"/>
    <property type="molecule type" value="Genomic_DNA"/>
</dbReference>
<keyword evidence="5 10" id="KW-0819">tRNA processing</keyword>
<dbReference type="InterPro" id="IPR018022">
    <property type="entry name" value="IPT"/>
</dbReference>
<dbReference type="HAMAP" id="MF_00185">
    <property type="entry name" value="IPP_trans"/>
    <property type="match status" value="1"/>
</dbReference>
<evidence type="ECO:0000256" key="2">
    <source>
        <dbReference type="ARBA" id="ARBA00003213"/>
    </source>
</evidence>
<dbReference type="SUPFAM" id="SSF52540">
    <property type="entry name" value="P-loop containing nucleoside triphosphate hydrolases"/>
    <property type="match status" value="2"/>
</dbReference>
<keyword evidence="8 10" id="KW-0460">Magnesium</keyword>
<evidence type="ECO:0000256" key="4">
    <source>
        <dbReference type="ARBA" id="ARBA00022679"/>
    </source>
</evidence>
<dbReference type="Pfam" id="PF01715">
    <property type="entry name" value="IPPT"/>
    <property type="match status" value="1"/>
</dbReference>
<evidence type="ECO:0000256" key="12">
    <source>
        <dbReference type="RuleBase" id="RU003784"/>
    </source>
</evidence>
<dbReference type="EC" id="2.5.1.75" evidence="10"/>
<comment type="cofactor">
    <cofactor evidence="1 10">
        <name>Mg(2+)</name>
        <dbReference type="ChEBI" id="CHEBI:18420"/>
    </cofactor>
</comment>
<comment type="subunit">
    <text evidence="10">Monomer.</text>
</comment>
<dbReference type="InterPro" id="IPR027417">
    <property type="entry name" value="P-loop_NTPase"/>
</dbReference>
<gene>
    <name evidence="10" type="primary">miaA</name>
    <name evidence="14" type="ORF">HNP21_003916</name>
</gene>
<keyword evidence="15" id="KW-1185">Reference proteome</keyword>
<feature type="binding site" evidence="10">
    <location>
        <begin position="24"/>
        <end position="29"/>
    </location>
    <ligand>
        <name>substrate</name>
    </ligand>
</feature>
<keyword evidence="6 10" id="KW-0547">Nucleotide-binding</keyword>
<evidence type="ECO:0000256" key="13">
    <source>
        <dbReference type="RuleBase" id="RU003785"/>
    </source>
</evidence>
<sequence length="325" mass="37381">MPIDESSVVMTGEKPKLIVIIGPTAVGKTKLSIELAKQLDGEIISGDSMQIYKGMDIGTAKVSEEEMQGIPHYLIDIKEPDESFSVAEFQEIVRKQIDDIHARGKMPMIVGGTGLYIQSVIYDYQFTETPSDEKVRERMEVFIKAHGIDPLYEKLKEIDPDSAAAIHKNNHRRVIRALEVYEVTGKKFSDYTKEQSQELLYDVSIIGLTMDRDVLYERINHRVDMMMQAGLLDEVKSLYESGLHDVQSIQAIGYKELYAYFEGRCTLEEAVEQLKQNSRRYAKRQLTWFRNKMPVKWIEMEVDNFPEKFAEIFTYIAGKLKKEAN</sequence>
<dbReference type="Proteomes" id="UP000543174">
    <property type="component" value="Unassembled WGS sequence"/>
</dbReference>
<feature type="site" description="Interaction with substrate tRNA" evidence="10">
    <location>
        <position position="136"/>
    </location>
</feature>
<evidence type="ECO:0000256" key="11">
    <source>
        <dbReference type="RuleBase" id="RU003783"/>
    </source>
</evidence>
<dbReference type="GO" id="GO:0052381">
    <property type="term" value="F:tRNA dimethylallyltransferase activity"/>
    <property type="evidence" value="ECO:0007669"/>
    <property type="project" value="UniProtKB-UniRule"/>
</dbReference>
<evidence type="ECO:0000256" key="8">
    <source>
        <dbReference type="ARBA" id="ARBA00022842"/>
    </source>
</evidence>
<dbReference type="Gene3D" id="3.40.50.300">
    <property type="entry name" value="P-loop containing nucleotide triphosphate hydrolases"/>
    <property type="match status" value="1"/>
</dbReference>
<comment type="caution">
    <text evidence="14">The sequence shown here is derived from an EMBL/GenBank/DDBJ whole genome shotgun (WGS) entry which is preliminary data.</text>
</comment>
<dbReference type="GO" id="GO:0006400">
    <property type="term" value="P:tRNA modification"/>
    <property type="evidence" value="ECO:0007669"/>
    <property type="project" value="TreeGrafter"/>
</dbReference>
<keyword evidence="7 10" id="KW-0067">ATP-binding</keyword>
<feature type="region of interest" description="Interaction with substrate tRNA" evidence="10">
    <location>
        <begin position="47"/>
        <end position="50"/>
    </location>
</feature>
<evidence type="ECO:0000256" key="6">
    <source>
        <dbReference type="ARBA" id="ARBA00022741"/>
    </source>
</evidence>